<comment type="caution">
    <text evidence="8">The sequence shown here is derived from an EMBL/GenBank/DDBJ whole genome shotgun (WGS) entry which is preliminary data.</text>
</comment>
<reference evidence="8 9" key="1">
    <citation type="submission" date="2017-07" db="EMBL/GenBank/DDBJ databases">
        <title>Isolation and whole genome analysis of endospore-forming bacteria from heroin.</title>
        <authorList>
            <person name="Kalinowski J."/>
            <person name="Ahrens B."/>
            <person name="Al-Dilaimi A."/>
            <person name="Winkler A."/>
            <person name="Wibberg D."/>
            <person name="Schleenbecker U."/>
            <person name="Ruckert C."/>
            <person name="Wolfel R."/>
            <person name="Grass G."/>
        </authorList>
    </citation>
    <scope>NUCLEOTIDE SEQUENCE [LARGE SCALE GENOMIC DNA]</scope>
    <source>
        <strain evidence="8 9">7539</strain>
    </source>
</reference>
<evidence type="ECO:0000256" key="1">
    <source>
        <dbReference type="ARBA" id="ARBA00009764"/>
    </source>
</evidence>
<evidence type="ECO:0000256" key="4">
    <source>
        <dbReference type="ARBA" id="ARBA00023143"/>
    </source>
</evidence>
<comment type="subunit">
    <text evidence="2 5">Homopentamer.</text>
</comment>
<dbReference type="PANTHER" id="PTHR30288">
    <property type="entry name" value="FLAGELLAR CAP/ASSEMBLY PROTEIN FLID"/>
    <property type="match status" value="1"/>
</dbReference>
<dbReference type="GO" id="GO:0009424">
    <property type="term" value="C:bacterial-type flagellum hook"/>
    <property type="evidence" value="ECO:0007669"/>
    <property type="project" value="UniProtKB-UniRule"/>
</dbReference>
<evidence type="ECO:0000313" key="9">
    <source>
        <dbReference type="Proteomes" id="UP000216207"/>
    </source>
</evidence>
<feature type="domain" description="Flagellar hook-associated protein 2 C-terminal" evidence="7">
    <location>
        <begin position="310"/>
        <end position="567"/>
    </location>
</feature>
<comment type="similarity">
    <text evidence="1 5">Belongs to the FliD family.</text>
</comment>
<dbReference type="Pfam" id="PF02465">
    <property type="entry name" value="FliD_N"/>
    <property type="match status" value="1"/>
</dbReference>
<dbReference type="PANTHER" id="PTHR30288:SF0">
    <property type="entry name" value="FLAGELLAR HOOK-ASSOCIATED PROTEIN 2"/>
    <property type="match status" value="1"/>
</dbReference>
<keyword evidence="4 5" id="KW-0975">Bacterial flagellum</keyword>
<evidence type="ECO:0000256" key="3">
    <source>
        <dbReference type="ARBA" id="ARBA00023054"/>
    </source>
</evidence>
<dbReference type="GO" id="GO:0071973">
    <property type="term" value="P:bacterial-type flagellum-dependent cell motility"/>
    <property type="evidence" value="ECO:0007669"/>
    <property type="project" value="TreeGrafter"/>
</dbReference>
<dbReference type="InterPro" id="IPR003481">
    <property type="entry name" value="FliD_N"/>
</dbReference>
<gene>
    <name evidence="8" type="ORF">CHH72_05460</name>
</gene>
<dbReference type="Proteomes" id="UP000216207">
    <property type="component" value="Unassembled WGS sequence"/>
</dbReference>
<sequence>MMRLTGLASGLDIDQMMKDLMRAERIPVNKLEKQRTEIGWKTDAYREINLKMRAFRDSIFDNVLRASNMKKRTVSSSNSDIATATASSSVGNAAFTLNEVRQLATSATAKSKNLSGLTEKSQLKELGINDGEWVEGKLKRETVQVSDGKVQLSEAPQFAGESMLIVNGKAYAVADSPDDLAKGEVFINDTGEVTFSSADKITGKVTVEYIQADSEATERYLSSSVATIAANGEKVESSFFFKESDTISSVVTKLQNAGAKVNAFFDENSGSLVATRKETGHFGEAGQNELLFSGALFEQGLGLNDNVEAGKNARFTVNGIETERTSNTFTLSGMTITLKDTSTQAVTLSAATDVDSIVETIKSFVEEYNALLDHMNGKLNEKYYRDYDPLTDEERDQLTESEAKRWEEKAQSGLLRRDPLLQTALTNMRQTLYEPVDTGGAFTHLSQIGISTTKNYKDGGKLEIDENKLRAAIEEDADSVYTIFAGTDNNGSGIGQTLRANLSDSMSSLSMRAGGSEGYYEEHQFTLGKQTKELTDRIANFERRLEQKEARYWRQFTAMEKAMQLANAQSESLYNLLYGN</sequence>
<accession>A0A268P1S3</accession>
<evidence type="ECO:0000259" key="7">
    <source>
        <dbReference type="Pfam" id="PF07195"/>
    </source>
</evidence>
<dbReference type="Pfam" id="PF07195">
    <property type="entry name" value="FliD_C"/>
    <property type="match status" value="1"/>
</dbReference>
<evidence type="ECO:0000313" key="8">
    <source>
        <dbReference type="EMBL" id="PAE89704.1"/>
    </source>
</evidence>
<dbReference type="InterPro" id="IPR010809">
    <property type="entry name" value="FliD_C"/>
</dbReference>
<dbReference type="InterPro" id="IPR040026">
    <property type="entry name" value="FliD"/>
</dbReference>
<keyword evidence="3" id="KW-0175">Coiled coil</keyword>
<dbReference type="GO" id="GO:0007155">
    <property type="term" value="P:cell adhesion"/>
    <property type="evidence" value="ECO:0007669"/>
    <property type="project" value="InterPro"/>
</dbReference>
<comment type="subcellular location">
    <subcellularLocation>
        <location evidence="5">Secreted</location>
    </subcellularLocation>
    <subcellularLocation>
        <location evidence="5">Bacterial flagellum</location>
    </subcellularLocation>
</comment>
<dbReference type="EMBL" id="NPCC01000006">
    <property type="protein sequence ID" value="PAE89704.1"/>
    <property type="molecule type" value="Genomic_DNA"/>
</dbReference>
<feature type="domain" description="Flagellar hook-associated protein 2 N-terminal" evidence="6">
    <location>
        <begin position="9"/>
        <end position="106"/>
    </location>
</feature>
<name>A0A268P1S3_SHOCL</name>
<keyword evidence="5" id="KW-0964">Secreted</keyword>
<comment type="function">
    <text evidence="5">Required for morphogenesis and for the elongation of the flagellar filament by facilitating polymerization of the flagellin monomers at the tip of growing filament. Forms a capping structure, which prevents flagellin subunits (transported through the central channel of the flagellum) from leaking out without polymerization at the distal end.</text>
</comment>
<evidence type="ECO:0000259" key="6">
    <source>
        <dbReference type="Pfam" id="PF02465"/>
    </source>
</evidence>
<proteinExistence type="inferred from homology"/>
<organism evidence="8 9">
    <name type="scientific">Shouchella clausii</name>
    <name type="common">Alkalihalobacillus clausii</name>
    <dbReference type="NCBI Taxonomy" id="79880"/>
    <lineage>
        <taxon>Bacteria</taxon>
        <taxon>Bacillati</taxon>
        <taxon>Bacillota</taxon>
        <taxon>Bacilli</taxon>
        <taxon>Bacillales</taxon>
        <taxon>Bacillaceae</taxon>
        <taxon>Shouchella</taxon>
    </lineage>
</organism>
<evidence type="ECO:0000256" key="2">
    <source>
        <dbReference type="ARBA" id="ARBA00011255"/>
    </source>
</evidence>
<dbReference type="GO" id="GO:0009421">
    <property type="term" value="C:bacterial-type flagellum filament cap"/>
    <property type="evidence" value="ECO:0007669"/>
    <property type="project" value="InterPro"/>
</dbReference>
<dbReference type="GO" id="GO:0005576">
    <property type="term" value="C:extracellular region"/>
    <property type="evidence" value="ECO:0007669"/>
    <property type="project" value="UniProtKB-SubCell"/>
</dbReference>
<dbReference type="AlphaFoldDB" id="A0A268P1S3"/>
<evidence type="ECO:0000256" key="5">
    <source>
        <dbReference type="RuleBase" id="RU362066"/>
    </source>
</evidence>
<protein>
    <recommendedName>
        <fullName evidence="5">Flagellar hook-associated protein 2</fullName>
        <shortName evidence="5">HAP2</shortName>
    </recommendedName>
    <alternativeName>
        <fullName evidence="5">Flagellar cap protein</fullName>
    </alternativeName>
</protein>